<dbReference type="PROSITE" id="PS51683">
    <property type="entry name" value="SAM_OMT_II"/>
    <property type="match status" value="1"/>
</dbReference>
<evidence type="ECO:0000256" key="1">
    <source>
        <dbReference type="ARBA" id="ARBA00022603"/>
    </source>
</evidence>
<evidence type="ECO:0000313" key="8">
    <source>
        <dbReference type="Proteomes" id="UP000037505"/>
    </source>
</evidence>
<dbReference type="InterPro" id="IPR036390">
    <property type="entry name" value="WH_DNA-bd_sf"/>
</dbReference>
<dbReference type="GO" id="GO:0008171">
    <property type="term" value="F:O-methyltransferase activity"/>
    <property type="evidence" value="ECO:0007669"/>
    <property type="project" value="InterPro"/>
</dbReference>
<dbReference type="Pfam" id="PF08100">
    <property type="entry name" value="Dimerisation"/>
    <property type="match status" value="1"/>
</dbReference>
<organism evidence="7 8">
    <name type="scientific">Aspergillus nomiae NRRL (strain ATCC 15546 / NRRL 13137 / CBS 260.88 / M93)</name>
    <dbReference type="NCBI Taxonomy" id="1509407"/>
    <lineage>
        <taxon>Eukaryota</taxon>
        <taxon>Fungi</taxon>
        <taxon>Dikarya</taxon>
        <taxon>Ascomycota</taxon>
        <taxon>Pezizomycotina</taxon>
        <taxon>Eurotiomycetes</taxon>
        <taxon>Eurotiomycetidae</taxon>
        <taxon>Eurotiales</taxon>
        <taxon>Aspergillaceae</taxon>
        <taxon>Aspergillus</taxon>
        <taxon>Aspergillus subgen. Circumdati</taxon>
    </lineage>
</organism>
<keyword evidence="3" id="KW-0949">S-adenosyl-L-methionine</keyword>
<evidence type="ECO:0000256" key="4">
    <source>
        <dbReference type="ARBA" id="ARBA00038277"/>
    </source>
</evidence>
<dbReference type="GO" id="GO:0046983">
    <property type="term" value="F:protein dimerization activity"/>
    <property type="evidence" value="ECO:0007669"/>
    <property type="project" value="InterPro"/>
</dbReference>
<dbReference type="AlphaFoldDB" id="A0A0L1JCZ6"/>
<proteinExistence type="inferred from homology"/>
<dbReference type="Proteomes" id="UP000037505">
    <property type="component" value="Unassembled WGS sequence"/>
</dbReference>
<dbReference type="InterPro" id="IPR016461">
    <property type="entry name" value="COMT-like"/>
</dbReference>
<feature type="domain" description="O-methyltransferase C-terminal" evidence="5">
    <location>
        <begin position="206"/>
        <end position="387"/>
    </location>
</feature>
<protein>
    <submittedName>
        <fullName evidence="7">Sterigmatocystin 8-O-methyltransferase</fullName>
    </submittedName>
</protein>
<gene>
    <name evidence="7" type="ORF">ANOM_001655</name>
</gene>
<evidence type="ECO:0000256" key="3">
    <source>
        <dbReference type="ARBA" id="ARBA00022691"/>
    </source>
</evidence>
<sequence>MALPDKAALVGLANALSEQVKRYLAIPDETELPKGDKHCIEGVKSSSSAEHAQAWEIVRTCDRIGSLIHGPVPWLLSNALSHLDSACLAAATQLNLQDVIVDGASSTSLDTIVAATGVSKDLLRRILRGCAQRFIFEEVAPDQYAHTDASKMLRVKGIHALVGFSCDEVMRSGACFSDFLQQTKGNPPSWNVPSPFSLAFDPAKGLFDYYSTVDEVRGRRFDLGMGGTEATKPLVEEMFDFSSLSEGSTIVDVGGGRGHLSRRVSQKHPHLKFIVQDLPAVIHGVEDTEKVTMMEHDIRHPNPVRGADVYLLRSILHDYPDAACVEILSNIVSAMDPTKSRILLDEMIVPDLLAQDSQRFMNQIDMTVVLTLNGKERSVKEWDSLITTVDGKLETEKTWWRKGEEGSHWGVQQLRLHGSSAD</sequence>
<evidence type="ECO:0000259" key="6">
    <source>
        <dbReference type="Pfam" id="PF08100"/>
    </source>
</evidence>
<dbReference type="InterPro" id="IPR029063">
    <property type="entry name" value="SAM-dependent_MTases_sf"/>
</dbReference>
<dbReference type="GO" id="GO:0044550">
    <property type="term" value="P:secondary metabolite biosynthetic process"/>
    <property type="evidence" value="ECO:0007669"/>
    <property type="project" value="UniProtKB-ARBA"/>
</dbReference>
<reference evidence="7 8" key="1">
    <citation type="submission" date="2014-06" db="EMBL/GenBank/DDBJ databases">
        <title>The Genome of the Aflatoxigenic Filamentous Fungus Aspergillus nomius.</title>
        <authorList>
            <person name="Moore M.G."/>
            <person name="Shannon B.M."/>
            <person name="Brian M.M."/>
        </authorList>
    </citation>
    <scope>NUCLEOTIDE SEQUENCE [LARGE SCALE GENOMIC DNA]</scope>
    <source>
        <strain evidence="7 8">NRRL 13137</strain>
    </source>
</reference>
<comment type="similarity">
    <text evidence="4">Belongs to the class I-like SAM-binding methyltransferase superfamily. Cation-independent O-methyltransferase family.</text>
</comment>
<dbReference type="InterPro" id="IPR001077">
    <property type="entry name" value="COMT_C"/>
</dbReference>
<evidence type="ECO:0000256" key="2">
    <source>
        <dbReference type="ARBA" id="ARBA00022679"/>
    </source>
</evidence>
<dbReference type="Gene3D" id="1.10.10.10">
    <property type="entry name" value="Winged helix-like DNA-binding domain superfamily/Winged helix DNA-binding domain"/>
    <property type="match status" value="1"/>
</dbReference>
<keyword evidence="2 7" id="KW-0808">Transferase</keyword>
<dbReference type="STRING" id="1509407.A0A0L1JCZ6"/>
<dbReference type="EMBL" id="JNOM01000034">
    <property type="protein sequence ID" value="KNG89293.1"/>
    <property type="molecule type" value="Genomic_DNA"/>
</dbReference>
<dbReference type="GO" id="GO:0032259">
    <property type="term" value="P:methylation"/>
    <property type="evidence" value="ECO:0007669"/>
    <property type="project" value="UniProtKB-KW"/>
</dbReference>
<accession>A0A0L1JCZ6</accession>
<evidence type="ECO:0000259" key="5">
    <source>
        <dbReference type="Pfam" id="PF00891"/>
    </source>
</evidence>
<dbReference type="PANTHER" id="PTHR43712">
    <property type="entry name" value="PUTATIVE (AFU_ORTHOLOGUE AFUA_4G14580)-RELATED"/>
    <property type="match status" value="1"/>
</dbReference>
<dbReference type="InterPro" id="IPR012967">
    <property type="entry name" value="COMT_dimerisation"/>
</dbReference>
<evidence type="ECO:0000313" key="7">
    <source>
        <dbReference type="EMBL" id="KNG89293.1"/>
    </source>
</evidence>
<dbReference type="InterPro" id="IPR036388">
    <property type="entry name" value="WH-like_DNA-bd_sf"/>
</dbReference>
<keyword evidence="8" id="KW-1185">Reference proteome</keyword>
<dbReference type="GeneID" id="26803459"/>
<keyword evidence="1 7" id="KW-0489">Methyltransferase</keyword>
<dbReference type="OrthoDB" id="1606438at2759"/>
<name>A0A0L1JCZ6_ASPN3</name>
<dbReference type="Gene3D" id="3.40.50.150">
    <property type="entry name" value="Vaccinia Virus protein VP39"/>
    <property type="match status" value="1"/>
</dbReference>
<dbReference type="RefSeq" id="XP_015410216.1">
    <property type="nucleotide sequence ID" value="XM_015546912.1"/>
</dbReference>
<feature type="domain" description="O-methyltransferase dimerisation" evidence="6">
    <location>
        <begin position="80"/>
        <end position="153"/>
    </location>
</feature>
<comment type="caution">
    <text evidence="7">The sequence shown here is derived from an EMBL/GenBank/DDBJ whole genome shotgun (WGS) entry which is preliminary data.</text>
</comment>
<dbReference type="SUPFAM" id="SSF46785">
    <property type="entry name" value="Winged helix' DNA-binding domain"/>
    <property type="match status" value="1"/>
</dbReference>
<dbReference type="SUPFAM" id="SSF53335">
    <property type="entry name" value="S-adenosyl-L-methionine-dependent methyltransferases"/>
    <property type="match status" value="1"/>
</dbReference>
<dbReference type="Pfam" id="PF00891">
    <property type="entry name" value="Methyltransf_2"/>
    <property type="match status" value="1"/>
</dbReference>
<dbReference type="PANTHER" id="PTHR43712:SF5">
    <property type="entry name" value="O-METHYLTRANSFERASE ASQN-RELATED"/>
    <property type="match status" value="1"/>
</dbReference>